<dbReference type="Proteomes" id="UP000187526">
    <property type="component" value="Unassembled WGS sequence"/>
</dbReference>
<keyword evidence="1" id="KW-0812">Transmembrane</keyword>
<evidence type="ECO:0000313" key="3">
    <source>
        <dbReference type="Proteomes" id="UP000187526"/>
    </source>
</evidence>
<evidence type="ECO:0000256" key="1">
    <source>
        <dbReference type="SAM" id="Phobius"/>
    </source>
</evidence>
<reference evidence="2 3" key="1">
    <citation type="submission" date="2016-10" db="EMBL/GenBank/DDBJ databases">
        <title>Alkaliphiles isolated from bioreactors.</title>
        <authorList>
            <person name="Salah Z."/>
            <person name="Rout S.P."/>
            <person name="Humphreys P.N."/>
        </authorList>
    </citation>
    <scope>NUCLEOTIDE SEQUENCE [LARGE SCALE GENOMIC DNA]</scope>
    <source>
        <strain evidence="2 3">ZS02</strain>
    </source>
</reference>
<feature type="transmembrane region" description="Helical" evidence="1">
    <location>
        <begin position="7"/>
        <end position="28"/>
    </location>
</feature>
<evidence type="ECO:0000313" key="2">
    <source>
        <dbReference type="EMBL" id="OMG53749.1"/>
    </source>
</evidence>
<keyword evidence="1" id="KW-1133">Transmembrane helix</keyword>
<gene>
    <name evidence="2" type="ORF">BJN45_09980</name>
</gene>
<name>A0A1R1I539_9RHOO</name>
<keyword evidence="1" id="KW-0472">Membrane</keyword>
<accession>A0A1R1I539</accession>
<dbReference type="OrthoDB" id="8757684at2"/>
<dbReference type="AlphaFoldDB" id="A0A1R1I539"/>
<organism evidence="2 3">
    <name type="scientific">Azonexus hydrophilus</name>
    <dbReference type="NCBI Taxonomy" id="418702"/>
    <lineage>
        <taxon>Bacteria</taxon>
        <taxon>Pseudomonadati</taxon>
        <taxon>Pseudomonadota</taxon>
        <taxon>Betaproteobacteria</taxon>
        <taxon>Rhodocyclales</taxon>
        <taxon>Azonexaceae</taxon>
        <taxon>Azonexus</taxon>
    </lineage>
</organism>
<dbReference type="STRING" id="418702.BJN45_09980"/>
<proteinExistence type="predicted"/>
<keyword evidence="3" id="KW-1185">Reference proteome</keyword>
<dbReference type="RefSeq" id="WP_076094761.1">
    <property type="nucleotide sequence ID" value="NZ_MTHD01000003.1"/>
</dbReference>
<dbReference type="EMBL" id="MTHD01000003">
    <property type="protein sequence ID" value="OMG53749.1"/>
    <property type="molecule type" value="Genomic_DNA"/>
</dbReference>
<protein>
    <submittedName>
        <fullName evidence="2">MSHA biogenesis protein MshP</fullName>
    </submittedName>
</protein>
<sequence length="147" mass="15463">MRHRQQGFGAIMAIVVLVILAGLAAAMLRFGTVQQLTSAQDVQSARAWAAAKAGTEWGLFQALRNTWCDAASPSQTLDLTEATGFRVTVRCSSSAFNEGESAPGVATVVRVYTIDAVACNAAVACPDDAAATSPGYVERRRQVIATN</sequence>
<comment type="caution">
    <text evidence="2">The sequence shown here is derived from an EMBL/GenBank/DDBJ whole genome shotgun (WGS) entry which is preliminary data.</text>
</comment>